<keyword evidence="4" id="KW-1185">Reference proteome</keyword>
<dbReference type="RefSeq" id="WP_041503002.1">
    <property type="nucleotide sequence ID" value="NZ_JPIT01000017.1"/>
</dbReference>
<dbReference type="OrthoDB" id="1100278at2"/>
<dbReference type="EMBL" id="JPIU01000024">
    <property type="protein sequence ID" value="KIO47110.1"/>
    <property type="molecule type" value="Genomic_DNA"/>
</dbReference>
<evidence type="ECO:0000313" key="4">
    <source>
        <dbReference type="Proteomes" id="UP000031980"/>
    </source>
</evidence>
<dbReference type="Proteomes" id="UP000031980">
    <property type="component" value="Unassembled WGS sequence"/>
</dbReference>
<gene>
    <name evidence="2" type="ORF">BA92_01280</name>
    <name evidence="1" type="ORF">IE90_06175</name>
</gene>
<protein>
    <submittedName>
        <fullName evidence="2">Uncharacterized protein</fullName>
    </submittedName>
</protein>
<comment type="caution">
    <text evidence="2">The sequence shown here is derived from an EMBL/GenBank/DDBJ whole genome shotgun (WGS) entry which is preliminary data.</text>
</comment>
<accession>A0A0C3R946</accession>
<name>A0A0C3R946_9PORP</name>
<evidence type="ECO:0000313" key="2">
    <source>
        <dbReference type="EMBL" id="KIO47110.1"/>
    </source>
</evidence>
<reference evidence="2 4" key="1">
    <citation type="submission" date="2014-07" db="EMBL/GenBank/DDBJ databases">
        <title>Porphyromonadaceae bacterium OUH 308042 = ATCC BAA-2681 = DSM 28342 draft genome.</title>
        <authorList>
            <person name="Sydenham T.V."/>
            <person name="Hasman H."/>
            <person name="Justensen U.S."/>
        </authorList>
    </citation>
    <scope>NUCLEOTIDE SEQUENCE [LARGE SCALE GENOMIC DNA]</scope>
    <source>
        <strain evidence="2 4">OUH 308042</strain>
    </source>
</reference>
<reference evidence="1 3" key="2">
    <citation type="submission" date="2014-07" db="EMBL/GenBank/DDBJ databases">
        <title>Porphyromonadaceae bacterium OUH 334697 = ATCC BAA-2682 = DSM 28341 draft genome.</title>
        <authorList>
            <person name="Sydenham T.V."/>
            <person name="Hasman H."/>
            <person name="Justesen U.S."/>
        </authorList>
    </citation>
    <scope>NUCLEOTIDE SEQUENCE [LARGE SCALE GENOMIC DNA]</scope>
    <source>
        <strain evidence="1 3">OUH 334697</strain>
    </source>
</reference>
<organism evidence="2 4">
    <name type="scientific">Sanguibacteroides justesenii</name>
    <dbReference type="NCBI Taxonomy" id="1547597"/>
    <lineage>
        <taxon>Bacteria</taxon>
        <taxon>Pseudomonadati</taxon>
        <taxon>Bacteroidota</taxon>
        <taxon>Bacteroidia</taxon>
        <taxon>Bacteroidales</taxon>
        <taxon>Porphyromonadaceae</taxon>
        <taxon>Sanguibacteroides</taxon>
    </lineage>
</organism>
<evidence type="ECO:0000313" key="1">
    <source>
        <dbReference type="EMBL" id="KIO46035.1"/>
    </source>
</evidence>
<dbReference type="EMBL" id="JPIT01000017">
    <property type="protein sequence ID" value="KIO46035.1"/>
    <property type="molecule type" value="Genomic_DNA"/>
</dbReference>
<dbReference type="Proteomes" id="UP000031937">
    <property type="component" value="Unassembled WGS sequence"/>
</dbReference>
<sequence>MKALKKNGTQWILLASTLLIWGAIAVRVIGLTGSGIKTEIPVMEPRTSPLGTEVALLLNYRDPFLGHGSALPVSRGRLPGKKRELLQQVESPPGFRLLGKIKKGKKDFLLVASGEERRIVAVTDKIDGFLVCSVFADSVVVRKGSKQYTVIMENE</sequence>
<proteinExistence type="predicted"/>
<evidence type="ECO:0000313" key="3">
    <source>
        <dbReference type="Proteomes" id="UP000031937"/>
    </source>
</evidence>
<dbReference type="AlphaFoldDB" id="A0A0C3R946"/>